<dbReference type="RefSeq" id="WP_212639080.1">
    <property type="nucleotide sequence ID" value="NZ_CP059558.1"/>
</dbReference>
<dbReference type="Proteomes" id="UP000679388">
    <property type="component" value="Chromosome"/>
</dbReference>
<dbReference type="AlphaFoldDB" id="A0AAX1MIA6"/>
<dbReference type="Pfam" id="PF11112">
    <property type="entry name" value="PyocinActivator"/>
    <property type="match status" value="1"/>
</dbReference>
<dbReference type="GeneID" id="70091403"/>
<dbReference type="EMBL" id="CP059558">
    <property type="protein sequence ID" value="QUY37119.1"/>
    <property type="molecule type" value="Genomic_DNA"/>
</dbReference>
<sequence>MNSLNSEFTLYSMLTMRYQAPVVQLEIILKDYFPHMNKQSANKRASRQDLPFPVFKADSSQKSPYLVDLQLFAIYLYNQSQISAKDWSNLHE</sequence>
<evidence type="ECO:0000313" key="2">
    <source>
        <dbReference type="Proteomes" id="UP000679388"/>
    </source>
</evidence>
<dbReference type="InterPro" id="IPR020518">
    <property type="entry name" value="Tscrpt_reg_PrtN"/>
</dbReference>
<dbReference type="GO" id="GO:0006355">
    <property type="term" value="P:regulation of DNA-templated transcription"/>
    <property type="evidence" value="ECO:0007669"/>
    <property type="project" value="InterPro"/>
</dbReference>
<reference evidence="1" key="1">
    <citation type="submission" date="2020-07" db="EMBL/GenBank/DDBJ databases">
        <title>Acinetobacter junii strain YR7 chromosome and plasmid pNDM-YR7.</title>
        <authorList>
            <person name="Tang B."/>
        </authorList>
    </citation>
    <scope>NUCLEOTIDE SEQUENCE</scope>
    <source>
        <strain evidence="1">YR7</strain>
    </source>
</reference>
<gene>
    <name evidence="1" type="ORF">H2677_02685</name>
</gene>
<accession>A0AAX1MIA6</accession>
<evidence type="ECO:0000313" key="1">
    <source>
        <dbReference type="EMBL" id="QUY37119.1"/>
    </source>
</evidence>
<protein>
    <submittedName>
        <fullName evidence="1">Pyocin activator PrtN family protein</fullName>
    </submittedName>
</protein>
<proteinExistence type="predicted"/>
<name>A0AAX1MIA6_ACIJU</name>
<organism evidence="1 2">
    <name type="scientific">Acinetobacter junii</name>
    <dbReference type="NCBI Taxonomy" id="40215"/>
    <lineage>
        <taxon>Bacteria</taxon>
        <taxon>Pseudomonadati</taxon>
        <taxon>Pseudomonadota</taxon>
        <taxon>Gammaproteobacteria</taxon>
        <taxon>Moraxellales</taxon>
        <taxon>Moraxellaceae</taxon>
        <taxon>Acinetobacter</taxon>
    </lineage>
</organism>